<proteinExistence type="predicted"/>
<dbReference type="AlphaFoldDB" id="A0A368SDC0"/>
<name>A0A368SDC0_SETIT</name>
<evidence type="ECO:0000313" key="2">
    <source>
        <dbReference type="EMBL" id="RCV40419.1"/>
    </source>
</evidence>
<protein>
    <submittedName>
        <fullName evidence="2">Uncharacterized protein</fullName>
    </submittedName>
</protein>
<sequence>MATRVRNGGRKATGTCTTVHFPAGISPRSNHLRCSLCYSTPTRPRDAPISMLHPRSPIPCRISAIASAPRCHGHAVTVPRQCGLPLLFPSMSHRQASPEQGIFAKNHGRTSGEAGEEAPPEARQRGPSNGKKITAHPQLLPALSTICTLTKCSN</sequence>
<accession>A0A368SDC0</accession>
<evidence type="ECO:0000256" key="1">
    <source>
        <dbReference type="SAM" id="MobiDB-lite"/>
    </source>
</evidence>
<gene>
    <name evidence="2" type="ORF">SETIT_9G051900v2</name>
</gene>
<dbReference type="EMBL" id="CM003536">
    <property type="protein sequence ID" value="RCV40419.1"/>
    <property type="molecule type" value="Genomic_DNA"/>
</dbReference>
<feature type="region of interest" description="Disordered" evidence="1">
    <location>
        <begin position="104"/>
        <end position="135"/>
    </location>
</feature>
<reference evidence="2" key="1">
    <citation type="journal article" date="2012" name="Nat. Biotechnol.">
        <title>Reference genome sequence of the model plant Setaria.</title>
        <authorList>
            <person name="Bennetzen J.L."/>
            <person name="Schmutz J."/>
            <person name="Wang H."/>
            <person name="Percifield R."/>
            <person name="Hawkins J."/>
            <person name="Pontaroli A.C."/>
            <person name="Estep M."/>
            <person name="Feng L."/>
            <person name="Vaughn J.N."/>
            <person name="Grimwood J."/>
            <person name="Jenkins J."/>
            <person name="Barry K."/>
            <person name="Lindquist E."/>
            <person name="Hellsten U."/>
            <person name="Deshpande S."/>
            <person name="Wang X."/>
            <person name="Wu X."/>
            <person name="Mitros T."/>
            <person name="Triplett J."/>
            <person name="Yang X."/>
            <person name="Ye C.Y."/>
            <person name="Mauro-Herrera M."/>
            <person name="Wang L."/>
            <person name="Li P."/>
            <person name="Sharma M."/>
            <person name="Sharma R."/>
            <person name="Ronald P.C."/>
            <person name="Panaud O."/>
            <person name="Kellogg E.A."/>
            <person name="Brutnell T.P."/>
            <person name="Doust A.N."/>
            <person name="Tuskan G.A."/>
            <person name="Rokhsar D."/>
            <person name="Devos K.M."/>
        </authorList>
    </citation>
    <scope>NUCLEOTIDE SEQUENCE [LARGE SCALE GENOMIC DNA]</scope>
    <source>
        <strain evidence="2">Yugu1</strain>
    </source>
</reference>
<reference evidence="2" key="2">
    <citation type="submission" date="2015-07" db="EMBL/GenBank/DDBJ databases">
        <authorList>
            <person name="Noorani M."/>
        </authorList>
    </citation>
    <scope>NUCLEOTIDE SEQUENCE</scope>
    <source>
        <strain evidence="2">Yugu1</strain>
    </source>
</reference>
<organism evidence="2">
    <name type="scientific">Setaria italica</name>
    <name type="common">Foxtail millet</name>
    <name type="synonym">Panicum italicum</name>
    <dbReference type="NCBI Taxonomy" id="4555"/>
    <lineage>
        <taxon>Eukaryota</taxon>
        <taxon>Viridiplantae</taxon>
        <taxon>Streptophyta</taxon>
        <taxon>Embryophyta</taxon>
        <taxon>Tracheophyta</taxon>
        <taxon>Spermatophyta</taxon>
        <taxon>Magnoliopsida</taxon>
        <taxon>Liliopsida</taxon>
        <taxon>Poales</taxon>
        <taxon>Poaceae</taxon>
        <taxon>PACMAD clade</taxon>
        <taxon>Panicoideae</taxon>
        <taxon>Panicodae</taxon>
        <taxon>Paniceae</taxon>
        <taxon>Cenchrinae</taxon>
        <taxon>Setaria</taxon>
    </lineage>
</organism>